<sequence length="72" mass="8226">MGDFNAQVGEKLNKHEYVTGKLGQEKRSANGELLVELLLGHNLSLLNSMYKNNKKKWTWISSDGRYKNEIST</sequence>
<dbReference type="Proteomes" id="UP001153954">
    <property type="component" value="Unassembled WGS sequence"/>
</dbReference>
<keyword evidence="2" id="KW-1185">Reference proteome</keyword>
<dbReference type="EMBL" id="CAKOGL010000006">
    <property type="protein sequence ID" value="CAH2087721.1"/>
    <property type="molecule type" value="Genomic_DNA"/>
</dbReference>
<accession>A0AAU9TKR8</accession>
<comment type="caution">
    <text evidence="1">The sequence shown here is derived from an EMBL/GenBank/DDBJ whole genome shotgun (WGS) entry which is preliminary data.</text>
</comment>
<name>A0AAU9TKR8_EUPED</name>
<dbReference type="Gene3D" id="3.60.10.10">
    <property type="entry name" value="Endonuclease/exonuclease/phosphatase"/>
    <property type="match status" value="1"/>
</dbReference>
<reference evidence="1" key="1">
    <citation type="submission" date="2022-03" db="EMBL/GenBank/DDBJ databases">
        <authorList>
            <person name="Tunstrom K."/>
        </authorList>
    </citation>
    <scope>NUCLEOTIDE SEQUENCE</scope>
</reference>
<dbReference type="InterPro" id="IPR036691">
    <property type="entry name" value="Endo/exonu/phosph_ase_sf"/>
</dbReference>
<evidence type="ECO:0000313" key="1">
    <source>
        <dbReference type="EMBL" id="CAH2087721.1"/>
    </source>
</evidence>
<organism evidence="1 2">
    <name type="scientific">Euphydryas editha</name>
    <name type="common">Edith's checkerspot</name>
    <dbReference type="NCBI Taxonomy" id="104508"/>
    <lineage>
        <taxon>Eukaryota</taxon>
        <taxon>Metazoa</taxon>
        <taxon>Ecdysozoa</taxon>
        <taxon>Arthropoda</taxon>
        <taxon>Hexapoda</taxon>
        <taxon>Insecta</taxon>
        <taxon>Pterygota</taxon>
        <taxon>Neoptera</taxon>
        <taxon>Endopterygota</taxon>
        <taxon>Lepidoptera</taxon>
        <taxon>Glossata</taxon>
        <taxon>Ditrysia</taxon>
        <taxon>Papilionoidea</taxon>
        <taxon>Nymphalidae</taxon>
        <taxon>Nymphalinae</taxon>
        <taxon>Euphydryas</taxon>
    </lineage>
</organism>
<dbReference type="AlphaFoldDB" id="A0AAU9TKR8"/>
<protein>
    <recommendedName>
        <fullName evidence="3">Craniofacial development protein 2-like</fullName>
    </recommendedName>
</protein>
<evidence type="ECO:0000313" key="2">
    <source>
        <dbReference type="Proteomes" id="UP001153954"/>
    </source>
</evidence>
<evidence type="ECO:0008006" key="3">
    <source>
        <dbReference type="Google" id="ProtNLM"/>
    </source>
</evidence>
<proteinExistence type="predicted"/>
<gene>
    <name evidence="1" type="ORF">EEDITHA_LOCUS3953</name>
</gene>